<dbReference type="RefSeq" id="WP_193986257.1">
    <property type="nucleotide sequence ID" value="NZ_CP063656.1"/>
</dbReference>
<reference evidence="1 2" key="1">
    <citation type="submission" date="2020-10" db="EMBL/GenBank/DDBJ databases">
        <title>complete genome sequencing of Lysobacter sp. H21R20.</title>
        <authorList>
            <person name="Bae J.-W."/>
            <person name="Lee S.-Y."/>
        </authorList>
    </citation>
    <scope>NUCLEOTIDE SEQUENCE [LARGE SCALE GENOMIC DNA]</scope>
    <source>
        <strain evidence="1 2">H21R20</strain>
    </source>
</reference>
<keyword evidence="2" id="KW-1185">Reference proteome</keyword>
<gene>
    <name evidence="1" type="ORF">INQ41_03535</name>
</gene>
<protein>
    <recommendedName>
        <fullName evidence="3">Flagellar protein FliT</fullName>
    </recommendedName>
</protein>
<evidence type="ECO:0000313" key="2">
    <source>
        <dbReference type="Proteomes" id="UP000594059"/>
    </source>
</evidence>
<name>A0A7S6UH11_9GAMM</name>
<sequence>MLPTAAIREAMEADQLDVAMELIAHHERDVRAALAAPSTADRSAWLGLLAEQNALLAHLKFARAQAAEALQRLKSNHDSVRAYRETR</sequence>
<dbReference type="Proteomes" id="UP000594059">
    <property type="component" value="Chromosome"/>
</dbReference>
<evidence type="ECO:0008006" key="3">
    <source>
        <dbReference type="Google" id="ProtNLM"/>
    </source>
</evidence>
<organism evidence="1 2">
    <name type="scientific">Novilysobacter ciconiae</name>
    <dbReference type="NCBI Taxonomy" id="2781022"/>
    <lineage>
        <taxon>Bacteria</taxon>
        <taxon>Pseudomonadati</taxon>
        <taxon>Pseudomonadota</taxon>
        <taxon>Gammaproteobacteria</taxon>
        <taxon>Lysobacterales</taxon>
        <taxon>Lysobacteraceae</taxon>
        <taxon>Novilysobacter</taxon>
    </lineage>
</organism>
<dbReference type="KEGG" id="lcic:INQ41_03535"/>
<dbReference type="EMBL" id="CP063656">
    <property type="protein sequence ID" value="QOW20122.1"/>
    <property type="molecule type" value="Genomic_DNA"/>
</dbReference>
<dbReference type="AlphaFoldDB" id="A0A7S6UH11"/>
<evidence type="ECO:0000313" key="1">
    <source>
        <dbReference type="EMBL" id="QOW20122.1"/>
    </source>
</evidence>
<proteinExistence type="predicted"/>
<accession>A0A7S6UH11</accession>